<comment type="caution">
    <text evidence="1">The sequence shown here is derived from an EMBL/GenBank/DDBJ whole genome shotgun (WGS) entry which is preliminary data.</text>
</comment>
<name>A0AAN3AC19_BACO1</name>
<evidence type="ECO:0000313" key="1">
    <source>
        <dbReference type="EMBL" id="EDO13812.1"/>
    </source>
</evidence>
<sequence length="44" mass="5130">MVSEPFFDNTAYFYTAASILNFNPNSKNPFVFLFLIRSYSRKGN</sequence>
<dbReference type="AlphaFoldDB" id="A0AAN3AC19"/>
<reference evidence="2" key="2">
    <citation type="submission" date="2007-04" db="EMBL/GenBank/DDBJ databases">
        <title>Draft genome sequence of Bacteroides ovatus (ATCC 8483).</title>
        <authorList>
            <person name="Sudarsanam P."/>
            <person name="Ley R."/>
            <person name="Guruge J."/>
            <person name="Turnbaugh P.J."/>
            <person name="Mahowald M."/>
            <person name="Liep D."/>
            <person name="Gordon J."/>
        </authorList>
    </citation>
    <scope>NUCLEOTIDE SEQUENCE [LARGE SCALE GENOMIC DNA]</scope>
    <source>
        <strain evidence="2">ATCC 8483 / DSM 1896 / JCM 5824 / BCRC 10623 / CCUG 4943 / NCTC 11153</strain>
    </source>
</reference>
<protein>
    <submittedName>
        <fullName evidence="1">Uncharacterized protein</fullName>
    </submittedName>
</protein>
<proteinExistence type="predicted"/>
<gene>
    <name evidence="1" type="ORF">BACOVA_00437</name>
</gene>
<dbReference type="EMBL" id="AAXF02000033">
    <property type="protein sequence ID" value="EDO13812.1"/>
    <property type="molecule type" value="Genomic_DNA"/>
</dbReference>
<evidence type="ECO:0000313" key="2">
    <source>
        <dbReference type="Proteomes" id="UP000005475"/>
    </source>
</evidence>
<accession>A0AAN3AC19</accession>
<dbReference type="Proteomes" id="UP000005475">
    <property type="component" value="Unassembled WGS sequence"/>
</dbReference>
<organism evidence="1 2">
    <name type="scientific">Bacteroides ovatus (strain ATCC 8483 / DSM 1896 / JCM 5824 / BCRC 10623 / CCUG 4943 / NCTC 11153)</name>
    <dbReference type="NCBI Taxonomy" id="411476"/>
    <lineage>
        <taxon>Bacteria</taxon>
        <taxon>Pseudomonadati</taxon>
        <taxon>Bacteroidota</taxon>
        <taxon>Bacteroidia</taxon>
        <taxon>Bacteroidales</taxon>
        <taxon>Bacteroidaceae</taxon>
        <taxon>Bacteroides</taxon>
    </lineage>
</organism>
<reference evidence="1 2" key="1">
    <citation type="submission" date="2007-03" db="EMBL/GenBank/DDBJ databases">
        <authorList>
            <person name="Fulton L."/>
            <person name="Clifton S."/>
            <person name="Fulton B."/>
            <person name="Xu J."/>
            <person name="Minx P."/>
            <person name="Pepin K.H."/>
            <person name="Johnson M."/>
            <person name="Thiruvilangam P."/>
            <person name="Bhonagiri V."/>
            <person name="Nash W.E."/>
            <person name="Mardis E.R."/>
            <person name="Wilson R.K."/>
        </authorList>
    </citation>
    <scope>NUCLEOTIDE SEQUENCE [LARGE SCALE GENOMIC DNA]</scope>
    <source>
        <strain evidence="2">ATCC 8483 / DSM 1896 / JCM 5824 / BCRC 10623 / CCUG 4943 / NCTC 11153</strain>
    </source>
</reference>